<dbReference type="Gene3D" id="3.90.50.10">
    <property type="entry name" value="Photosynthetic Reaction Center, subunit H, domain 2"/>
    <property type="match status" value="1"/>
</dbReference>
<dbReference type="SUPFAM" id="SSF50346">
    <property type="entry name" value="PRC-barrel domain"/>
    <property type="match status" value="1"/>
</dbReference>
<dbReference type="InterPro" id="IPR011033">
    <property type="entry name" value="PRC_barrel-like_sf"/>
</dbReference>
<dbReference type="EMBL" id="CP120682">
    <property type="protein sequence ID" value="WKN38095.1"/>
    <property type="molecule type" value="Genomic_DNA"/>
</dbReference>
<proteinExistence type="predicted"/>
<evidence type="ECO:0000256" key="1">
    <source>
        <dbReference type="SAM" id="Coils"/>
    </source>
</evidence>
<evidence type="ECO:0000313" key="3">
    <source>
        <dbReference type="EMBL" id="WKN38095.1"/>
    </source>
</evidence>
<dbReference type="GO" id="GO:0030077">
    <property type="term" value="C:plasma membrane light-harvesting complex"/>
    <property type="evidence" value="ECO:0007669"/>
    <property type="project" value="InterPro"/>
</dbReference>
<protein>
    <submittedName>
        <fullName evidence="3">PRC-barrel domain-containing protein</fullName>
    </submittedName>
</protein>
<reference evidence="3" key="2">
    <citation type="journal article" date="2024" name="Antonie Van Leeuwenhoek">
        <title>Roseihalotalea indica gen. nov., sp. nov., a halophilic Bacteroidetes from mesopelagic Southwest Indian Ocean with higher carbohydrate metabolic potential.</title>
        <authorList>
            <person name="Chen B."/>
            <person name="Zhang M."/>
            <person name="Lin D."/>
            <person name="Ye J."/>
            <person name="Tang K."/>
        </authorList>
    </citation>
    <scope>NUCLEOTIDE SEQUENCE</scope>
    <source>
        <strain evidence="3">TK19036</strain>
    </source>
</reference>
<dbReference type="InterPro" id="IPR014747">
    <property type="entry name" value="Bac_photo_RC_H_C"/>
</dbReference>
<sequence>MENQQHAHLRKLSELKKYKVADGEPDVRGWDVIGSDRASLGKVHDLVVDGNFEKVRYLDVKLDKDMYVGKDERHVLIPIGRAKIEQDSDCILIDHLDQNRVRFYPVYSGEVLTREYEHSLREFLHEHEGDYNTHHNEMLPEHERNSLLSRDSIRSNREQYEANMQSEDPLTKMRAERDIARSERDILQAELEMLKGRLLSARQALDANFYDHESFDERQFYENRKSHLHTESETPHSS</sequence>
<gene>
    <name evidence="3" type="ORF">K4G66_05190</name>
</gene>
<organism evidence="3">
    <name type="scientific">Roseihalotalea indica</name>
    <dbReference type="NCBI Taxonomy" id="2867963"/>
    <lineage>
        <taxon>Bacteria</taxon>
        <taxon>Pseudomonadati</taxon>
        <taxon>Bacteroidota</taxon>
        <taxon>Cytophagia</taxon>
        <taxon>Cytophagales</taxon>
        <taxon>Catalimonadaceae</taxon>
        <taxon>Roseihalotalea</taxon>
    </lineage>
</organism>
<dbReference type="InterPro" id="IPR027275">
    <property type="entry name" value="PRC-brl_dom"/>
</dbReference>
<keyword evidence="1" id="KW-0175">Coiled coil</keyword>
<name>A0AA49JHD9_9BACT</name>
<feature type="domain" description="PRC-barrel" evidence="2">
    <location>
        <begin position="26"/>
        <end position="93"/>
    </location>
</feature>
<accession>A0AA49JHD9</accession>
<dbReference type="Pfam" id="PF05239">
    <property type="entry name" value="PRC"/>
    <property type="match status" value="1"/>
</dbReference>
<reference evidence="3" key="1">
    <citation type="journal article" date="2023" name="Comput. Struct. Biotechnol. J.">
        <title>Discovery of a novel marine Bacteroidetes with a rich repertoire of carbohydrate-active enzymes.</title>
        <authorList>
            <person name="Chen B."/>
            <person name="Liu G."/>
            <person name="Chen Q."/>
            <person name="Wang H."/>
            <person name="Liu L."/>
            <person name="Tang K."/>
        </authorList>
    </citation>
    <scope>NUCLEOTIDE SEQUENCE</scope>
    <source>
        <strain evidence="3">TK19036</strain>
    </source>
</reference>
<dbReference type="GO" id="GO:0019684">
    <property type="term" value="P:photosynthesis, light reaction"/>
    <property type="evidence" value="ECO:0007669"/>
    <property type="project" value="InterPro"/>
</dbReference>
<dbReference type="AlphaFoldDB" id="A0AA49JHD9"/>
<feature type="coiled-coil region" evidence="1">
    <location>
        <begin position="170"/>
        <end position="204"/>
    </location>
</feature>
<evidence type="ECO:0000259" key="2">
    <source>
        <dbReference type="Pfam" id="PF05239"/>
    </source>
</evidence>